<organism evidence="1 2">
    <name type="scientific">Rhizoctonia solani</name>
    <dbReference type="NCBI Taxonomy" id="456999"/>
    <lineage>
        <taxon>Eukaryota</taxon>
        <taxon>Fungi</taxon>
        <taxon>Dikarya</taxon>
        <taxon>Basidiomycota</taxon>
        <taxon>Agaricomycotina</taxon>
        <taxon>Agaricomycetes</taxon>
        <taxon>Cantharellales</taxon>
        <taxon>Ceratobasidiaceae</taxon>
        <taxon>Rhizoctonia</taxon>
    </lineage>
</organism>
<name>A0A8H3DTD5_9AGAM</name>
<dbReference type="EMBL" id="CAJNJQ010000032">
    <property type="protein sequence ID" value="CAE7051994.1"/>
    <property type="molecule type" value="Genomic_DNA"/>
</dbReference>
<comment type="caution">
    <text evidence="1">The sequence shown here is derived from an EMBL/GenBank/DDBJ whole genome shotgun (WGS) entry which is preliminary data.</text>
</comment>
<evidence type="ECO:0000313" key="1">
    <source>
        <dbReference type="EMBL" id="CAE7051994.1"/>
    </source>
</evidence>
<gene>
    <name evidence="1" type="ORF">RDB_LOCUS1697</name>
</gene>
<evidence type="ECO:0000313" key="2">
    <source>
        <dbReference type="Proteomes" id="UP000663827"/>
    </source>
</evidence>
<proteinExistence type="predicted"/>
<dbReference type="Proteomes" id="UP000663827">
    <property type="component" value="Unassembled WGS sequence"/>
</dbReference>
<reference evidence="1" key="1">
    <citation type="submission" date="2021-01" db="EMBL/GenBank/DDBJ databases">
        <authorList>
            <person name="Kaushik A."/>
        </authorList>
    </citation>
    <scope>NUCLEOTIDE SEQUENCE</scope>
    <source>
        <strain evidence="1">AG5</strain>
    </source>
</reference>
<accession>A0A8H3DTD5</accession>
<sequence length="735" mass="80867">MNSESPRLAPAAATSVGATPSLLDNESAVSFGNNQRSDAAAVNQNTEPAPVHPEFVFSDGNIQLQTTDQTFWVHEYHLNKFAVFAALIQAAKSSGKISEVDRRIVVTCDKKINGEDIYNTLKVIYASHIDGVPDFGASILTSTLRTATSFDYPALRKFAISKLEGMDIPAIQRIQLSDEFSLPSWETPAFTELCSRKEPISQSEAEILGMSRFVEIARIRETERTRLAIKFAGGVYEELLEASGLASSSQLEGSNDSDSVQNKFEYSSGHSVLPTCNCYVGGNNTTGYVVRHCGLHQAAPQVLKEGQTLLKECQDLLARFGRIRSSISSRLEHGNPPAKFDGLHLSTELSRASWIRRECTVASSIPPARYHNHQLAYVLTLRKARMNSESPKPVPAQRIPISIGATPSPFDDNEDLSLAPVHPEFAFSDGNIQLQTTNQTFWVHEYHLNKFDAFAALIQAAKSSGKISDIDRRIVVACDKKINGEDIYNTLKVIYASHIDGVPDFNLSILTSTLRIATLFDYPTLRKFTMSKLEGKDIPAIQRIQLSDEFSLPSWETPAFTELCSRKEPISHAEAEILGMSRFVEIARIRETERTRLAVKFAGGVYEELLQASGLASPVQSENSGDSNSGQNTFEYSSGCSVLPTCNCRVGVNGIGGYKVVHCSLHQVAPRVLEEGRTLLKERDDLLERFGKIRSSIGSRLEHGNSPSKFDGLGLSTELSRASWIRRECAVPGPS</sequence>
<evidence type="ECO:0008006" key="3">
    <source>
        <dbReference type="Google" id="ProtNLM"/>
    </source>
</evidence>
<dbReference type="AlphaFoldDB" id="A0A8H3DTD5"/>
<protein>
    <recommendedName>
        <fullName evidence="3">BTB domain-containing protein</fullName>
    </recommendedName>
</protein>